<proteinExistence type="predicted"/>
<reference evidence="1 2" key="1">
    <citation type="submission" date="2015-01" db="EMBL/GenBank/DDBJ databases">
        <title>Evolution of Trichinella species and genotypes.</title>
        <authorList>
            <person name="Korhonen P.K."/>
            <person name="Edoardo P."/>
            <person name="Giuseppe L.R."/>
            <person name="Gasser R.B."/>
        </authorList>
    </citation>
    <scope>NUCLEOTIDE SEQUENCE [LARGE SCALE GENOMIC DNA]</scope>
    <source>
        <strain evidence="1">ISS37</strain>
    </source>
</reference>
<dbReference type="AlphaFoldDB" id="A0A0V0RJ50"/>
<protein>
    <submittedName>
        <fullName evidence="1">Uncharacterized protein</fullName>
    </submittedName>
</protein>
<comment type="caution">
    <text evidence="1">The sequence shown here is derived from an EMBL/GenBank/DDBJ whole genome shotgun (WGS) entry which is preliminary data.</text>
</comment>
<sequence length="104" mass="11451">MDFIVPGSVGRVDISSGRRMDNGALLTNVRAAFLFLFFFHRPRLSVAVGKWKARQFGAGRVRESVKAMPSASSSKCIAVEFGQVRPRAWADQLGAWSGYLFVGQ</sequence>
<name>A0A0V0RJ50_9BILA</name>
<gene>
    <name evidence="1" type="ORF">T07_4830</name>
</gene>
<accession>A0A0V0RJ50</accession>
<dbReference type="EMBL" id="JYDL01000157">
    <property type="protein sequence ID" value="KRX14523.1"/>
    <property type="molecule type" value="Genomic_DNA"/>
</dbReference>
<evidence type="ECO:0000313" key="1">
    <source>
        <dbReference type="EMBL" id="KRX14523.1"/>
    </source>
</evidence>
<keyword evidence="2" id="KW-1185">Reference proteome</keyword>
<dbReference type="Proteomes" id="UP000054630">
    <property type="component" value="Unassembled WGS sequence"/>
</dbReference>
<organism evidence="1 2">
    <name type="scientific">Trichinella nelsoni</name>
    <dbReference type="NCBI Taxonomy" id="6336"/>
    <lineage>
        <taxon>Eukaryota</taxon>
        <taxon>Metazoa</taxon>
        <taxon>Ecdysozoa</taxon>
        <taxon>Nematoda</taxon>
        <taxon>Enoplea</taxon>
        <taxon>Dorylaimia</taxon>
        <taxon>Trichinellida</taxon>
        <taxon>Trichinellidae</taxon>
        <taxon>Trichinella</taxon>
    </lineage>
</organism>
<dbReference type="OrthoDB" id="5920468at2759"/>
<evidence type="ECO:0000313" key="2">
    <source>
        <dbReference type="Proteomes" id="UP000054630"/>
    </source>
</evidence>